<keyword evidence="1" id="KW-0732">Signal</keyword>
<protein>
    <recommendedName>
        <fullName evidence="4">DUF4398 domain-containing protein</fullName>
    </recommendedName>
</protein>
<comment type="caution">
    <text evidence="2">The sequence shown here is derived from an EMBL/GenBank/DDBJ whole genome shotgun (WGS) entry which is preliminary data.</text>
</comment>
<name>A0A3N8QEL3_9BURK</name>
<accession>A0A3N8QEL3</accession>
<feature type="signal peptide" evidence="1">
    <location>
        <begin position="1"/>
        <end position="21"/>
    </location>
</feature>
<reference evidence="2 3" key="1">
    <citation type="submission" date="2018-08" db="EMBL/GenBank/DDBJ databases">
        <title>Comparative analysis of Burkholderia isolates from Puerto Rico.</title>
        <authorList>
            <person name="Hall C."/>
            <person name="Sahl J."/>
            <person name="Wagner D."/>
        </authorList>
    </citation>
    <scope>NUCLEOTIDE SEQUENCE [LARGE SCALE GENOMIC DNA]</scope>
    <source>
        <strain evidence="2 3">Bp9025</strain>
    </source>
</reference>
<evidence type="ECO:0000313" key="2">
    <source>
        <dbReference type="EMBL" id="RQT04363.1"/>
    </source>
</evidence>
<dbReference type="Proteomes" id="UP000277921">
    <property type="component" value="Unassembled WGS sequence"/>
</dbReference>
<organism evidence="2 3">
    <name type="scientific">Burkholderia contaminans</name>
    <dbReference type="NCBI Taxonomy" id="488447"/>
    <lineage>
        <taxon>Bacteria</taxon>
        <taxon>Pseudomonadati</taxon>
        <taxon>Pseudomonadota</taxon>
        <taxon>Betaproteobacteria</taxon>
        <taxon>Burkholderiales</taxon>
        <taxon>Burkholderiaceae</taxon>
        <taxon>Burkholderia</taxon>
        <taxon>Burkholderia cepacia complex</taxon>
    </lineage>
</organism>
<evidence type="ECO:0008006" key="4">
    <source>
        <dbReference type="Google" id="ProtNLM"/>
    </source>
</evidence>
<evidence type="ECO:0000256" key="1">
    <source>
        <dbReference type="SAM" id="SignalP"/>
    </source>
</evidence>
<dbReference type="AlphaFoldDB" id="A0A3N8QEL3"/>
<dbReference type="PROSITE" id="PS51257">
    <property type="entry name" value="PROKAR_LIPOPROTEIN"/>
    <property type="match status" value="1"/>
</dbReference>
<gene>
    <name evidence="2" type="ORF">DF051_37010</name>
</gene>
<dbReference type="EMBL" id="QTQV01000039">
    <property type="protein sequence ID" value="RQT04363.1"/>
    <property type="molecule type" value="Genomic_DNA"/>
</dbReference>
<proteinExistence type="predicted"/>
<feature type="chain" id="PRO_5018212887" description="DUF4398 domain-containing protein" evidence="1">
    <location>
        <begin position="22"/>
        <end position="112"/>
    </location>
</feature>
<sequence>MRAIRSTLAIVVLLACGVARADTLTIDQAMSARRALDAVQAAGARVDTKPEVRAWLLDDVAIARRALETAQRSDVKQRLIDVAIRARVAAMLLNTPALTPAAAAVDGLAQRL</sequence>
<evidence type="ECO:0000313" key="3">
    <source>
        <dbReference type="Proteomes" id="UP000277921"/>
    </source>
</evidence>